<reference evidence="2 3" key="1">
    <citation type="submission" date="2019-03" db="EMBL/GenBank/DDBJ databases">
        <title>Genomic Encyclopedia of Type Strains, Phase IV (KMG-IV): sequencing the most valuable type-strain genomes for metagenomic binning, comparative biology and taxonomic classification.</title>
        <authorList>
            <person name="Goeker M."/>
        </authorList>
    </citation>
    <scope>NUCLEOTIDE SEQUENCE [LARGE SCALE GENOMIC DNA]</scope>
    <source>
        <strain evidence="2 3">DSM 19605</strain>
    </source>
</reference>
<dbReference type="Proteomes" id="UP000295510">
    <property type="component" value="Unassembled WGS sequence"/>
</dbReference>
<proteinExistence type="predicted"/>
<keyword evidence="3" id="KW-1185">Reference proteome</keyword>
<evidence type="ECO:0000259" key="1">
    <source>
        <dbReference type="Pfam" id="PF07929"/>
    </source>
</evidence>
<dbReference type="RefSeq" id="WP_164499687.1">
    <property type="nucleotide sequence ID" value="NZ_SNYL01000002.1"/>
</dbReference>
<dbReference type="PANTHER" id="PTHR41878:SF1">
    <property type="entry name" value="TNPR PROTEIN"/>
    <property type="match status" value="1"/>
</dbReference>
<protein>
    <submittedName>
        <fullName evidence="2">PRiA4b ORF-3-like protein</fullName>
    </submittedName>
</protein>
<accession>A0A4R6UNU1</accession>
<dbReference type="InterPro" id="IPR024047">
    <property type="entry name" value="MM3350-like_sf"/>
</dbReference>
<dbReference type="AlphaFoldDB" id="A0A4R6UNU1"/>
<dbReference type="EMBL" id="SNYL01000002">
    <property type="protein sequence ID" value="TDQ44894.1"/>
    <property type="molecule type" value="Genomic_DNA"/>
</dbReference>
<feature type="domain" description="Plasmid pRiA4b Orf3-like" evidence="1">
    <location>
        <begin position="9"/>
        <end position="177"/>
    </location>
</feature>
<dbReference type="PANTHER" id="PTHR41878">
    <property type="entry name" value="LEXA REPRESSOR-RELATED"/>
    <property type="match status" value="1"/>
</dbReference>
<name>A0A4R6UNU1_9BURK</name>
<evidence type="ECO:0000313" key="2">
    <source>
        <dbReference type="EMBL" id="TDQ44894.1"/>
    </source>
</evidence>
<sequence length="214" mass="23787">MNASSPSIAYLLRIELKGFKPAIYREVLVDPDVTLRKLHAIVQAAMGWDNAHAYGFALPRRAGDVYWRIPASLRWEPQSAESWGPRAHSDSRARVADVLTAPRQKLLYMYDFGDEWLHAITLKDIVQTELPLPYLLKAQQGCPPEDCGGPAGASYWAQAWFDPQHEDHAAARELLWGDEAPGTLHFDALQHAVSRLRPKGAKAAAKTKGGIRPS</sequence>
<dbReference type="SUPFAM" id="SSF159941">
    <property type="entry name" value="MM3350-like"/>
    <property type="match status" value="1"/>
</dbReference>
<dbReference type="Gene3D" id="3.10.290.30">
    <property type="entry name" value="MM3350-like"/>
    <property type="match status" value="1"/>
</dbReference>
<dbReference type="Pfam" id="PF07929">
    <property type="entry name" value="PRiA4_ORF3"/>
    <property type="match status" value="1"/>
</dbReference>
<organism evidence="2 3">
    <name type="scientific">Tepidicella xavieri</name>
    <dbReference type="NCBI Taxonomy" id="360241"/>
    <lineage>
        <taxon>Bacteria</taxon>
        <taxon>Pseudomonadati</taxon>
        <taxon>Pseudomonadota</taxon>
        <taxon>Betaproteobacteria</taxon>
        <taxon>Burkholderiales</taxon>
        <taxon>Tepidicella</taxon>
    </lineage>
</organism>
<comment type="caution">
    <text evidence="2">The sequence shown here is derived from an EMBL/GenBank/DDBJ whole genome shotgun (WGS) entry which is preliminary data.</text>
</comment>
<gene>
    <name evidence="2" type="ORF">DFR43_102242</name>
</gene>
<dbReference type="InterPro" id="IPR012912">
    <property type="entry name" value="Plasmid_pRiA4b_Orf3-like"/>
</dbReference>
<evidence type="ECO:0000313" key="3">
    <source>
        <dbReference type="Proteomes" id="UP000295510"/>
    </source>
</evidence>